<dbReference type="OrthoDB" id="16747at2759"/>
<dbReference type="PANTHER" id="PTHR48228">
    <property type="entry name" value="SUCCINYL-COA--D-CITRAMALATE COA-TRANSFERASE"/>
    <property type="match status" value="1"/>
</dbReference>
<dbReference type="InterPro" id="IPR050509">
    <property type="entry name" value="CoA-transferase_III"/>
</dbReference>
<dbReference type="SUPFAM" id="SSF89796">
    <property type="entry name" value="CoA-transferase family III (CaiB/BaiF)"/>
    <property type="match status" value="1"/>
</dbReference>
<dbReference type="InterPro" id="IPR003673">
    <property type="entry name" value="CoA-Trfase_fam_III"/>
</dbReference>
<sequence>MDRKEKRPLEGIRVIEFAGLAPGPFCGLVLADLGANVIRVDNPASVDSPLSDVLYRGKRSLAISPKTPAGRATLLQLISKSHVLIDPFRPGVMENLGLGPEVFLGSQAVNPRLVYARLVGFDRHGELKSMAGHDLNYLAHAGVLGMMPPTTLEGRPAFPLNILADMAGGGLICATGIIAALFSLAKDPLALGKVVETDMVAGSRYISSYNLIHTLIPNDPLFAQPPGRSLLDGGAPFYNSYQCSDGGWMSVACIEAKFFATFCTLIQRHIPSNFNPPADAIRPEPSIQQDRNKWKSIERWITEAFKTRTRKEWEDAFKGTDACVVPVLTPSEAAELHGSKPIFHPNFVGYFGEDRPLSLFRQLASPHGLHLRPGAHTFTILREMGLSSGQIGELKYQGALGNQMEDKAKL</sequence>
<dbReference type="InterPro" id="IPR044855">
    <property type="entry name" value="CoA-Trfase_III_dom3_sf"/>
</dbReference>
<dbReference type="Gene3D" id="3.30.1540.10">
    <property type="entry name" value="formyl-coa transferase, domain 3"/>
    <property type="match status" value="1"/>
</dbReference>
<name>A0A0B7FI89_THACB</name>
<dbReference type="EMBL" id="LN679101">
    <property type="protein sequence ID" value="CEL55887.1"/>
    <property type="molecule type" value="Genomic_DNA"/>
</dbReference>
<dbReference type="Proteomes" id="UP000059188">
    <property type="component" value="Unassembled WGS sequence"/>
</dbReference>
<comment type="similarity">
    <text evidence="1">Belongs to the CoA-transferase III family.</text>
</comment>
<dbReference type="PANTHER" id="PTHR48228:SF5">
    <property type="entry name" value="ALPHA-METHYLACYL-COA RACEMASE"/>
    <property type="match status" value="1"/>
</dbReference>
<proteinExistence type="inferred from homology"/>
<reference evidence="2 3" key="1">
    <citation type="submission" date="2014-11" db="EMBL/GenBank/DDBJ databases">
        <authorList>
            <person name="Wibberg Daniel"/>
        </authorList>
    </citation>
    <scope>NUCLEOTIDE SEQUENCE [LARGE SCALE GENOMIC DNA]</scope>
    <source>
        <strain evidence="2">Rhizoctonia solani AG1-IB 7/3/14</strain>
    </source>
</reference>
<dbReference type="STRING" id="1108050.A0A0B7FI89"/>
<protein>
    <submittedName>
        <fullName evidence="2">Alpha-methylacyl-CoA racemase</fullName>
        <ecNumber evidence="2">5.1.99.4</ecNumber>
    </submittedName>
</protein>
<dbReference type="AlphaFoldDB" id="A0A0B7FI89"/>
<evidence type="ECO:0000256" key="1">
    <source>
        <dbReference type="ARBA" id="ARBA00008383"/>
    </source>
</evidence>
<dbReference type="Pfam" id="PF02515">
    <property type="entry name" value="CoA_transf_3"/>
    <property type="match status" value="1"/>
</dbReference>
<accession>A0A0B7FI89</accession>
<dbReference type="EC" id="5.1.99.4" evidence="2"/>
<organism evidence="2 3">
    <name type="scientific">Thanatephorus cucumeris (strain AG1-IB / isolate 7/3/14)</name>
    <name type="common">Lettuce bottom rot fungus</name>
    <name type="synonym">Rhizoctonia solani</name>
    <dbReference type="NCBI Taxonomy" id="1108050"/>
    <lineage>
        <taxon>Eukaryota</taxon>
        <taxon>Fungi</taxon>
        <taxon>Dikarya</taxon>
        <taxon>Basidiomycota</taxon>
        <taxon>Agaricomycotina</taxon>
        <taxon>Agaricomycetes</taxon>
        <taxon>Cantharellales</taxon>
        <taxon>Ceratobasidiaceae</taxon>
        <taxon>Rhizoctonia</taxon>
        <taxon>Rhizoctonia solani AG-1</taxon>
    </lineage>
</organism>
<evidence type="ECO:0000313" key="2">
    <source>
        <dbReference type="EMBL" id="CEL55887.1"/>
    </source>
</evidence>
<evidence type="ECO:0000313" key="3">
    <source>
        <dbReference type="Proteomes" id="UP000059188"/>
    </source>
</evidence>
<keyword evidence="3" id="KW-1185">Reference proteome</keyword>
<keyword evidence="2" id="KW-0413">Isomerase</keyword>
<dbReference type="InterPro" id="IPR023606">
    <property type="entry name" value="CoA-Trfase_III_dom_1_sf"/>
</dbReference>
<dbReference type="Gene3D" id="3.40.50.10540">
    <property type="entry name" value="Crotonobetainyl-coa:carnitine coa-transferase, domain 1"/>
    <property type="match status" value="1"/>
</dbReference>
<gene>
    <name evidence="2" type="ORF">RSOLAG1IB_01899</name>
</gene>
<dbReference type="GO" id="GO:0008111">
    <property type="term" value="F:alpha-methylacyl-CoA racemase activity"/>
    <property type="evidence" value="ECO:0007669"/>
    <property type="project" value="UniProtKB-EC"/>
</dbReference>